<name>A0A8X8A1P2_POPTO</name>
<sequence length="76" mass="8684">MKIDVNGENPSPLYTSSQSWENGEFLVMIFSGTSPSSLSTRMAKLPIVTTTTSQSRGNRKTRYRKRRDIKKLLEIF</sequence>
<protein>
    <submittedName>
        <fullName evidence="1">Uncharacterized protein</fullName>
    </submittedName>
</protein>
<gene>
    <name evidence="1" type="ORF">POTOM_013939</name>
</gene>
<reference evidence="1" key="1">
    <citation type="journal article" date="2020" name="bioRxiv">
        <title>Hybrid origin of Populus tomentosa Carr. identified through genome sequencing and phylogenomic analysis.</title>
        <authorList>
            <person name="An X."/>
            <person name="Gao K."/>
            <person name="Chen Z."/>
            <person name="Li J."/>
            <person name="Yang X."/>
            <person name="Yang X."/>
            <person name="Zhou J."/>
            <person name="Guo T."/>
            <person name="Zhao T."/>
            <person name="Huang S."/>
            <person name="Miao D."/>
            <person name="Khan W.U."/>
            <person name="Rao P."/>
            <person name="Ye M."/>
            <person name="Lei B."/>
            <person name="Liao W."/>
            <person name="Wang J."/>
            <person name="Ji L."/>
            <person name="Li Y."/>
            <person name="Guo B."/>
            <person name="Mustafa N.S."/>
            <person name="Li S."/>
            <person name="Yun Q."/>
            <person name="Keller S.R."/>
            <person name="Mao J."/>
            <person name="Zhang R."/>
            <person name="Strauss S.H."/>
        </authorList>
    </citation>
    <scope>NUCLEOTIDE SEQUENCE</scope>
    <source>
        <strain evidence="1">GM15</strain>
        <tissue evidence="1">Leaf</tissue>
    </source>
</reference>
<accession>A0A8X8A1P2</accession>
<dbReference type="EMBL" id="JAAWWB010000006">
    <property type="protein sequence ID" value="KAG6781058.1"/>
    <property type="molecule type" value="Genomic_DNA"/>
</dbReference>
<evidence type="ECO:0000313" key="2">
    <source>
        <dbReference type="Proteomes" id="UP000886885"/>
    </source>
</evidence>
<keyword evidence="2" id="KW-1185">Reference proteome</keyword>
<proteinExistence type="predicted"/>
<organism evidence="1 2">
    <name type="scientific">Populus tomentosa</name>
    <name type="common">Chinese white poplar</name>
    <dbReference type="NCBI Taxonomy" id="118781"/>
    <lineage>
        <taxon>Eukaryota</taxon>
        <taxon>Viridiplantae</taxon>
        <taxon>Streptophyta</taxon>
        <taxon>Embryophyta</taxon>
        <taxon>Tracheophyta</taxon>
        <taxon>Spermatophyta</taxon>
        <taxon>Magnoliopsida</taxon>
        <taxon>eudicotyledons</taxon>
        <taxon>Gunneridae</taxon>
        <taxon>Pentapetalae</taxon>
        <taxon>rosids</taxon>
        <taxon>fabids</taxon>
        <taxon>Malpighiales</taxon>
        <taxon>Salicaceae</taxon>
        <taxon>Saliceae</taxon>
        <taxon>Populus</taxon>
    </lineage>
</organism>
<dbReference type="AlphaFoldDB" id="A0A8X8A1P2"/>
<comment type="caution">
    <text evidence="1">The sequence shown here is derived from an EMBL/GenBank/DDBJ whole genome shotgun (WGS) entry which is preliminary data.</text>
</comment>
<evidence type="ECO:0000313" key="1">
    <source>
        <dbReference type="EMBL" id="KAG6781058.1"/>
    </source>
</evidence>
<dbReference type="Proteomes" id="UP000886885">
    <property type="component" value="Chromosome 3D"/>
</dbReference>